<dbReference type="HOGENOM" id="CLU_2724158_0_0_1"/>
<dbReference type="AlphaFoldDB" id="F9X4G9"/>
<accession>F9X4G9</accession>
<dbReference type="KEGG" id="ztr:MYCGRDRAFT_79484"/>
<dbReference type="Proteomes" id="UP000008062">
    <property type="component" value="Chromosome 2"/>
</dbReference>
<protein>
    <submittedName>
        <fullName evidence="1">Uncharacterized protein</fullName>
    </submittedName>
</protein>
<keyword evidence="2" id="KW-1185">Reference proteome</keyword>
<name>F9X4G9_ZYMTI</name>
<dbReference type="EMBL" id="CM001197">
    <property type="protein sequence ID" value="EGP89963.1"/>
    <property type="molecule type" value="Genomic_DNA"/>
</dbReference>
<evidence type="ECO:0000313" key="2">
    <source>
        <dbReference type="Proteomes" id="UP000008062"/>
    </source>
</evidence>
<sequence>MSRIILCCGSWIFSALVGFFGHALGEVLDQLRWDRHRAVLRRQSEWSSRIMVGPPILCTSVFWEPERRPIDC</sequence>
<evidence type="ECO:0000313" key="1">
    <source>
        <dbReference type="EMBL" id="EGP89963.1"/>
    </source>
</evidence>
<gene>
    <name evidence="1" type="ORF">MYCGRDRAFT_79484</name>
</gene>
<reference evidence="1 2" key="1">
    <citation type="journal article" date="2011" name="PLoS Genet.">
        <title>Finished genome of the fungal wheat pathogen Mycosphaerella graminicola reveals dispensome structure, chromosome plasticity, and stealth pathogenesis.</title>
        <authorList>
            <person name="Goodwin S.B."/>
            <person name="Ben M'barek S."/>
            <person name="Dhillon B."/>
            <person name="Wittenberg A.H.J."/>
            <person name="Crane C.F."/>
            <person name="Hane J.K."/>
            <person name="Foster A.J."/>
            <person name="Van der Lee T.A.J."/>
            <person name="Grimwood J."/>
            <person name="Aerts A."/>
            <person name="Antoniw J."/>
            <person name="Bailey A."/>
            <person name="Bluhm B."/>
            <person name="Bowler J."/>
            <person name="Bristow J."/>
            <person name="van der Burgt A."/>
            <person name="Canto-Canche B."/>
            <person name="Churchill A.C.L."/>
            <person name="Conde-Ferraez L."/>
            <person name="Cools H.J."/>
            <person name="Coutinho P.M."/>
            <person name="Csukai M."/>
            <person name="Dehal P."/>
            <person name="De Wit P."/>
            <person name="Donzelli B."/>
            <person name="van de Geest H.C."/>
            <person name="van Ham R.C.H.J."/>
            <person name="Hammond-Kosack K.E."/>
            <person name="Henrissat B."/>
            <person name="Kilian A."/>
            <person name="Kobayashi A.K."/>
            <person name="Koopmann E."/>
            <person name="Kourmpetis Y."/>
            <person name="Kuzniar A."/>
            <person name="Lindquist E."/>
            <person name="Lombard V."/>
            <person name="Maliepaard C."/>
            <person name="Martins N."/>
            <person name="Mehrabi R."/>
            <person name="Nap J.P.H."/>
            <person name="Ponomarenko A."/>
            <person name="Rudd J.J."/>
            <person name="Salamov A."/>
            <person name="Schmutz J."/>
            <person name="Schouten H.J."/>
            <person name="Shapiro H."/>
            <person name="Stergiopoulos I."/>
            <person name="Torriani S.F.F."/>
            <person name="Tu H."/>
            <person name="de Vries R.P."/>
            <person name="Waalwijk C."/>
            <person name="Ware S.B."/>
            <person name="Wiebenga A."/>
            <person name="Zwiers L.-H."/>
            <person name="Oliver R.P."/>
            <person name="Grigoriev I.V."/>
            <person name="Kema G.H.J."/>
        </authorList>
    </citation>
    <scope>NUCLEOTIDE SEQUENCE [LARGE SCALE GENOMIC DNA]</scope>
    <source>
        <strain evidence="2">CBS 115943 / IPO323</strain>
    </source>
</reference>
<dbReference type="RefSeq" id="XP_003854987.1">
    <property type="nucleotide sequence ID" value="XM_003854939.1"/>
</dbReference>
<dbReference type="InParanoid" id="F9X4G9"/>
<organism evidence="1 2">
    <name type="scientific">Zymoseptoria tritici (strain CBS 115943 / IPO323)</name>
    <name type="common">Speckled leaf blotch fungus</name>
    <name type="synonym">Septoria tritici</name>
    <dbReference type="NCBI Taxonomy" id="336722"/>
    <lineage>
        <taxon>Eukaryota</taxon>
        <taxon>Fungi</taxon>
        <taxon>Dikarya</taxon>
        <taxon>Ascomycota</taxon>
        <taxon>Pezizomycotina</taxon>
        <taxon>Dothideomycetes</taxon>
        <taxon>Dothideomycetidae</taxon>
        <taxon>Mycosphaerellales</taxon>
        <taxon>Mycosphaerellaceae</taxon>
        <taxon>Zymoseptoria</taxon>
    </lineage>
</organism>
<dbReference type="GeneID" id="13403440"/>
<proteinExistence type="predicted"/>